<evidence type="ECO:0000313" key="2">
    <source>
        <dbReference type="EMBL" id="KAL3790556.1"/>
    </source>
</evidence>
<dbReference type="AlphaFoldDB" id="A0ABD3PS73"/>
<accession>A0ABD3PS73</accession>
<reference evidence="2 3" key="1">
    <citation type="submission" date="2024-10" db="EMBL/GenBank/DDBJ databases">
        <title>Updated reference genomes for cyclostephanoid diatoms.</title>
        <authorList>
            <person name="Roberts W.R."/>
            <person name="Alverson A.J."/>
        </authorList>
    </citation>
    <scope>NUCLEOTIDE SEQUENCE [LARGE SCALE GENOMIC DNA]</scope>
    <source>
        <strain evidence="2 3">AJA010-31</strain>
    </source>
</reference>
<protein>
    <submittedName>
        <fullName evidence="2">Uncharacterized protein</fullName>
    </submittedName>
</protein>
<dbReference type="EMBL" id="JALLPJ020000495">
    <property type="protein sequence ID" value="KAL3790556.1"/>
    <property type="molecule type" value="Genomic_DNA"/>
</dbReference>
<evidence type="ECO:0000313" key="3">
    <source>
        <dbReference type="Proteomes" id="UP001530400"/>
    </source>
</evidence>
<sequence length="164" mass="18452">MPSMNTTTNGQNRDTAIKSRHCPGVPTALRWPHNCGFMQFASNNYTGEHRNTKERAERLQGLVDNDLLERCINLMTTGASPKFNAKSSRENTLLYWREGNQSSILPALRQHSLVKPGKADCLIFDARLQHHALAVPVNIMTSTHEGIELDCIVGDTFTKNFMRI</sequence>
<comment type="caution">
    <text evidence="2">The sequence shown here is derived from an EMBL/GenBank/DDBJ whole genome shotgun (WGS) entry which is preliminary data.</text>
</comment>
<organism evidence="2 3">
    <name type="scientific">Cyclotella atomus</name>
    <dbReference type="NCBI Taxonomy" id="382360"/>
    <lineage>
        <taxon>Eukaryota</taxon>
        <taxon>Sar</taxon>
        <taxon>Stramenopiles</taxon>
        <taxon>Ochrophyta</taxon>
        <taxon>Bacillariophyta</taxon>
        <taxon>Coscinodiscophyceae</taxon>
        <taxon>Thalassiosirophycidae</taxon>
        <taxon>Stephanodiscales</taxon>
        <taxon>Stephanodiscaceae</taxon>
        <taxon>Cyclotella</taxon>
    </lineage>
</organism>
<keyword evidence="3" id="KW-1185">Reference proteome</keyword>
<proteinExistence type="predicted"/>
<name>A0ABD3PS73_9STRA</name>
<gene>
    <name evidence="2" type="ORF">ACHAWO_003663</name>
</gene>
<dbReference type="Proteomes" id="UP001530400">
    <property type="component" value="Unassembled WGS sequence"/>
</dbReference>
<evidence type="ECO:0000256" key="1">
    <source>
        <dbReference type="SAM" id="MobiDB-lite"/>
    </source>
</evidence>
<feature type="region of interest" description="Disordered" evidence="1">
    <location>
        <begin position="1"/>
        <end position="21"/>
    </location>
</feature>
<feature type="compositionally biased region" description="Polar residues" evidence="1">
    <location>
        <begin position="1"/>
        <end position="14"/>
    </location>
</feature>